<sequence>MATLIREQVSSEIRLGEHYTLMVDETKDVSKKEQISVVLRYLHNDKIHEEFLDFVPAEVVDALGDKRSAEAWAQIWECASNMCEMLGINMQPPEVRRKTHPRRLQDFVVNAETTLREPMQTSEEYRIHCFFPVIDRLVSELTRRFSSESCHILKGVAAVNPKHQTFLNKTALLPMARHYGVLEDNWQQKFIS</sequence>
<organism evidence="1 2">
    <name type="scientific">Mugilogobius chulae</name>
    <name type="common">yellowstripe goby</name>
    <dbReference type="NCBI Taxonomy" id="88201"/>
    <lineage>
        <taxon>Eukaryota</taxon>
        <taxon>Metazoa</taxon>
        <taxon>Chordata</taxon>
        <taxon>Craniata</taxon>
        <taxon>Vertebrata</taxon>
        <taxon>Euteleostomi</taxon>
        <taxon>Actinopterygii</taxon>
        <taxon>Neopterygii</taxon>
        <taxon>Teleostei</taxon>
        <taxon>Neoteleostei</taxon>
        <taxon>Acanthomorphata</taxon>
        <taxon>Gobiaria</taxon>
        <taxon>Gobiiformes</taxon>
        <taxon>Gobioidei</taxon>
        <taxon>Gobiidae</taxon>
        <taxon>Gobionellinae</taxon>
        <taxon>Mugilogobius</taxon>
    </lineage>
</organism>
<evidence type="ECO:0000313" key="1">
    <source>
        <dbReference type="EMBL" id="KAK7925217.1"/>
    </source>
</evidence>
<name>A0AAW0PGB4_9GOBI</name>
<evidence type="ECO:0008006" key="3">
    <source>
        <dbReference type="Google" id="ProtNLM"/>
    </source>
</evidence>
<protein>
    <recommendedName>
        <fullName evidence="3">DUF4371 domain-containing protein</fullName>
    </recommendedName>
</protein>
<keyword evidence="2" id="KW-1185">Reference proteome</keyword>
<gene>
    <name evidence="1" type="ORF">WMY93_007527</name>
</gene>
<accession>A0AAW0PGB4</accession>
<reference evidence="2" key="1">
    <citation type="submission" date="2024-04" db="EMBL/GenBank/DDBJ databases">
        <title>Salinicola lusitanus LLJ914,a marine bacterium isolated from the Okinawa Trough.</title>
        <authorList>
            <person name="Li J."/>
        </authorList>
    </citation>
    <scope>NUCLEOTIDE SEQUENCE [LARGE SCALE GENOMIC DNA]</scope>
</reference>
<dbReference type="PANTHER" id="PTHR46289:SF19">
    <property type="entry name" value="ZINC FINGER MYM-TYPE CONTAINING 1"/>
    <property type="match status" value="1"/>
</dbReference>
<evidence type="ECO:0000313" key="2">
    <source>
        <dbReference type="Proteomes" id="UP001460270"/>
    </source>
</evidence>
<dbReference type="EMBL" id="JBBPFD010000005">
    <property type="protein sequence ID" value="KAK7925217.1"/>
    <property type="molecule type" value="Genomic_DNA"/>
</dbReference>
<dbReference type="Proteomes" id="UP001460270">
    <property type="component" value="Unassembled WGS sequence"/>
</dbReference>
<dbReference type="InterPro" id="IPR052958">
    <property type="entry name" value="IFN-induced_PKR_regulator"/>
</dbReference>
<proteinExistence type="predicted"/>
<comment type="caution">
    <text evidence="1">The sequence shown here is derived from an EMBL/GenBank/DDBJ whole genome shotgun (WGS) entry which is preliminary data.</text>
</comment>
<dbReference type="PANTHER" id="PTHR46289">
    <property type="entry name" value="52 KDA REPRESSOR OF THE INHIBITOR OF THE PROTEIN KINASE-LIKE PROTEIN-RELATED"/>
    <property type="match status" value="1"/>
</dbReference>
<dbReference type="AlphaFoldDB" id="A0AAW0PGB4"/>